<keyword evidence="12" id="KW-1185">Reference proteome</keyword>
<dbReference type="Proteomes" id="UP001152759">
    <property type="component" value="Chromosome 6"/>
</dbReference>
<dbReference type="FunFam" id="2.60.40.10:FF:000328">
    <property type="entry name" value="CLUMA_CG000981, isoform A"/>
    <property type="match status" value="1"/>
</dbReference>
<keyword evidence="3" id="KW-0732">Signal</keyword>
<feature type="non-terminal residue" evidence="11">
    <location>
        <position position="399"/>
    </location>
</feature>
<evidence type="ECO:0000256" key="6">
    <source>
        <dbReference type="ARBA" id="ARBA00023157"/>
    </source>
</evidence>
<proteinExistence type="predicted"/>
<keyword evidence="2" id="KW-1003">Cell membrane</keyword>
<keyword evidence="4" id="KW-0677">Repeat</keyword>
<evidence type="ECO:0000313" key="12">
    <source>
        <dbReference type="Proteomes" id="UP001152759"/>
    </source>
</evidence>
<evidence type="ECO:0000313" key="11">
    <source>
        <dbReference type="EMBL" id="CAH0392078.1"/>
    </source>
</evidence>
<accession>A0A9P0F6R2</accession>
<feature type="region of interest" description="Disordered" evidence="9">
    <location>
        <begin position="355"/>
        <end position="375"/>
    </location>
</feature>
<evidence type="ECO:0000256" key="2">
    <source>
        <dbReference type="ARBA" id="ARBA00022475"/>
    </source>
</evidence>
<dbReference type="InterPro" id="IPR051170">
    <property type="entry name" value="Neural/epithelial_adhesion"/>
</dbReference>
<dbReference type="PANTHER" id="PTHR12231">
    <property type="entry name" value="CTX-RELATED TYPE I TRANSMEMBRANE PROTEIN"/>
    <property type="match status" value="1"/>
</dbReference>
<dbReference type="GO" id="GO:0005886">
    <property type="term" value="C:plasma membrane"/>
    <property type="evidence" value="ECO:0007669"/>
    <property type="project" value="UniProtKB-SubCell"/>
</dbReference>
<evidence type="ECO:0000256" key="8">
    <source>
        <dbReference type="ARBA" id="ARBA00023319"/>
    </source>
</evidence>
<sequence length="399" mass="43479">VSAHGLEPEFSVSPKDVRVPQGRDAIFTCVVKDLGGYRVSANIAPARVAWIKADTKAILAIHDHVITNNARLSVTHNDFNTWTLNVSNVRPEDSGDYMCQVNTDPMKSQTASLEVVIPPDIIEGTAGDVMVREGGSTKLVCIASGYPAPNITWKREDGGDIILRSASSDIKHKMGTSVLAKTVHGSELSLTQVTRSDMGAYICIAANGFPPSVSKRIMLHIHFIPTIRVPNQLVGAPIGTNVTLQCYVEASPKSINYWIKESGEMIMPTTKYQPTEISNNPHYGVSMKLDVRRLNKNDLGGYKCISKNSFGGAEGSIRLYEVEVEGNKVSEEIRDNSIDGGSNVFNELHGSYPEPMNESDYARKQHRSPGAGASHTAPRTLLLALVLSYVVRWSTSAAW</sequence>
<dbReference type="SMART" id="SM00409">
    <property type="entry name" value="IG"/>
    <property type="match status" value="3"/>
</dbReference>
<keyword evidence="6" id="KW-1015">Disulfide bond</keyword>
<keyword evidence="7" id="KW-0325">Glycoprotein</keyword>
<dbReference type="FunFam" id="2.60.40.10:FF:000376">
    <property type="entry name" value="CLUMA_CG000981, isoform A"/>
    <property type="match status" value="1"/>
</dbReference>
<dbReference type="AlphaFoldDB" id="A0A9P0F6R2"/>
<name>A0A9P0F6R2_BEMTA</name>
<evidence type="ECO:0000256" key="3">
    <source>
        <dbReference type="ARBA" id="ARBA00022729"/>
    </source>
</evidence>
<keyword evidence="8" id="KW-0393">Immunoglobulin domain</keyword>
<evidence type="ECO:0000259" key="10">
    <source>
        <dbReference type="PROSITE" id="PS50835"/>
    </source>
</evidence>
<dbReference type="SUPFAM" id="SSF48726">
    <property type="entry name" value="Immunoglobulin"/>
    <property type="match status" value="3"/>
</dbReference>
<dbReference type="InterPro" id="IPR003598">
    <property type="entry name" value="Ig_sub2"/>
</dbReference>
<dbReference type="GO" id="GO:0043005">
    <property type="term" value="C:neuron projection"/>
    <property type="evidence" value="ECO:0007669"/>
    <property type="project" value="TreeGrafter"/>
</dbReference>
<comment type="subcellular location">
    <subcellularLocation>
        <location evidence="1">Cell membrane</location>
    </subcellularLocation>
</comment>
<dbReference type="PANTHER" id="PTHR12231:SF87">
    <property type="entry name" value="DPR-INTERACTING PROTEIN BETA, ISOFORM C"/>
    <property type="match status" value="1"/>
</dbReference>
<evidence type="ECO:0000256" key="9">
    <source>
        <dbReference type="SAM" id="MobiDB-lite"/>
    </source>
</evidence>
<protein>
    <recommendedName>
        <fullName evidence="10">Ig-like domain-containing protein</fullName>
    </recommendedName>
</protein>
<keyword evidence="5" id="KW-0472">Membrane</keyword>
<feature type="domain" description="Ig-like" evidence="10">
    <location>
        <begin position="8"/>
        <end position="114"/>
    </location>
</feature>
<dbReference type="Gene3D" id="2.60.40.10">
    <property type="entry name" value="Immunoglobulins"/>
    <property type="match status" value="3"/>
</dbReference>
<gene>
    <name evidence="11" type="ORF">BEMITA_LOCUS10635</name>
</gene>
<evidence type="ECO:0000256" key="7">
    <source>
        <dbReference type="ARBA" id="ARBA00023180"/>
    </source>
</evidence>
<dbReference type="InterPro" id="IPR013098">
    <property type="entry name" value="Ig_I-set"/>
</dbReference>
<organism evidence="11 12">
    <name type="scientific">Bemisia tabaci</name>
    <name type="common">Sweetpotato whitefly</name>
    <name type="synonym">Aleurodes tabaci</name>
    <dbReference type="NCBI Taxonomy" id="7038"/>
    <lineage>
        <taxon>Eukaryota</taxon>
        <taxon>Metazoa</taxon>
        <taxon>Ecdysozoa</taxon>
        <taxon>Arthropoda</taxon>
        <taxon>Hexapoda</taxon>
        <taxon>Insecta</taxon>
        <taxon>Pterygota</taxon>
        <taxon>Neoptera</taxon>
        <taxon>Paraneoptera</taxon>
        <taxon>Hemiptera</taxon>
        <taxon>Sternorrhyncha</taxon>
        <taxon>Aleyrodoidea</taxon>
        <taxon>Aleyrodidae</taxon>
        <taxon>Aleyrodinae</taxon>
        <taxon>Bemisia</taxon>
    </lineage>
</organism>
<evidence type="ECO:0000256" key="5">
    <source>
        <dbReference type="ARBA" id="ARBA00023136"/>
    </source>
</evidence>
<dbReference type="InterPro" id="IPR013783">
    <property type="entry name" value="Ig-like_fold"/>
</dbReference>
<reference evidence="11" key="1">
    <citation type="submission" date="2021-12" db="EMBL/GenBank/DDBJ databases">
        <authorList>
            <person name="King R."/>
        </authorList>
    </citation>
    <scope>NUCLEOTIDE SEQUENCE</scope>
</reference>
<dbReference type="InterPro" id="IPR003599">
    <property type="entry name" value="Ig_sub"/>
</dbReference>
<dbReference type="SMART" id="SM00408">
    <property type="entry name" value="IGc2"/>
    <property type="match status" value="3"/>
</dbReference>
<feature type="domain" description="Ig-like" evidence="10">
    <location>
        <begin position="225"/>
        <end position="320"/>
    </location>
</feature>
<dbReference type="PROSITE" id="PS50835">
    <property type="entry name" value="IG_LIKE"/>
    <property type="match status" value="3"/>
</dbReference>
<dbReference type="EMBL" id="OU963867">
    <property type="protein sequence ID" value="CAH0392078.1"/>
    <property type="molecule type" value="Genomic_DNA"/>
</dbReference>
<dbReference type="InterPro" id="IPR036179">
    <property type="entry name" value="Ig-like_dom_sf"/>
</dbReference>
<dbReference type="Pfam" id="PF13927">
    <property type="entry name" value="Ig_3"/>
    <property type="match status" value="2"/>
</dbReference>
<feature type="domain" description="Ig-like" evidence="10">
    <location>
        <begin position="119"/>
        <end position="214"/>
    </location>
</feature>
<evidence type="ECO:0000256" key="4">
    <source>
        <dbReference type="ARBA" id="ARBA00022737"/>
    </source>
</evidence>
<dbReference type="Pfam" id="PF07679">
    <property type="entry name" value="I-set"/>
    <property type="match status" value="1"/>
</dbReference>
<dbReference type="InterPro" id="IPR007110">
    <property type="entry name" value="Ig-like_dom"/>
</dbReference>
<evidence type="ECO:0000256" key="1">
    <source>
        <dbReference type="ARBA" id="ARBA00004236"/>
    </source>
</evidence>